<reference evidence="2" key="1">
    <citation type="submission" date="2019-08" db="EMBL/GenBank/DDBJ databases">
        <title>The genome of the North American firefly Photinus pyralis.</title>
        <authorList>
            <consortium name="Photinus pyralis genome working group"/>
            <person name="Fallon T.R."/>
            <person name="Sander Lower S.E."/>
            <person name="Weng J.-K."/>
        </authorList>
    </citation>
    <scope>NUCLEOTIDE SEQUENCE</scope>
    <source>
        <strain evidence="2">TRF0915ILg1</strain>
        <tissue evidence="2">Whole body</tissue>
    </source>
</reference>
<sequence>MLKPHEKYCSLIFDEMALQPGLQYNQKLDLAEGFENYGDSERKASFADHALVFMLRGVYKNWEQ</sequence>
<dbReference type="EMBL" id="VTPC01005193">
    <property type="protein sequence ID" value="KAF2896293.1"/>
    <property type="molecule type" value="Genomic_DNA"/>
</dbReference>
<feature type="non-terminal residue" evidence="2">
    <location>
        <position position="64"/>
    </location>
</feature>
<organism evidence="2 3">
    <name type="scientific">Ignelater luminosus</name>
    <name type="common">Cucubano</name>
    <name type="synonym">Pyrophorus luminosus</name>
    <dbReference type="NCBI Taxonomy" id="2038154"/>
    <lineage>
        <taxon>Eukaryota</taxon>
        <taxon>Metazoa</taxon>
        <taxon>Ecdysozoa</taxon>
        <taxon>Arthropoda</taxon>
        <taxon>Hexapoda</taxon>
        <taxon>Insecta</taxon>
        <taxon>Pterygota</taxon>
        <taxon>Neoptera</taxon>
        <taxon>Endopterygota</taxon>
        <taxon>Coleoptera</taxon>
        <taxon>Polyphaga</taxon>
        <taxon>Elateriformia</taxon>
        <taxon>Elateroidea</taxon>
        <taxon>Elateridae</taxon>
        <taxon>Agrypninae</taxon>
        <taxon>Pyrophorini</taxon>
        <taxon>Ignelater</taxon>
    </lineage>
</organism>
<accession>A0A8K0GFI8</accession>
<proteinExistence type="predicted"/>
<feature type="domain" description="Transposable element P transposase-like RNase H" evidence="1">
    <location>
        <begin position="3"/>
        <end position="64"/>
    </location>
</feature>
<evidence type="ECO:0000259" key="1">
    <source>
        <dbReference type="Pfam" id="PF21787"/>
    </source>
</evidence>
<dbReference type="InterPro" id="IPR048365">
    <property type="entry name" value="TNP-like_RNaseH_N"/>
</dbReference>
<protein>
    <recommendedName>
        <fullName evidence="1">Transposable element P transposase-like RNase H domain-containing protein</fullName>
    </recommendedName>
</protein>
<comment type="caution">
    <text evidence="2">The sequence shown here is derived from an EMBL/GenBank/DDBJ whole genome shotgun (WGS) entry which is preliminary data.</text>
</comment>
<dbReference type="Proteomes" id="UP000801492">
    <property type="component" value="Unassembled WGS sequence"/>
</dbReference>
<dbReference type="Pfam" id="PF21787">
    <property type="entry name" value="TNP-like_RNaseH_N"/>
    <property type="match status" value="1"/>
</dbReference>
<gene>
    <name evidence="2" type="ORF">ILUMI_09883</name>
</gene>
<dbReference type="OrthoDB" id="7474070at2759"/>
<evidence type="ECO:0000313" key="2">
    <source>
        <dbReference type="EMBL" id="KAF2896293.1"/>
    </source>
</evidence>
<dbReference type="AlphaFoldDB" id="A0A8K0GFI8"/>
<keyword evidence="3" id="KW-1185">Reference proteome</keyword>
<name>A0A8K0GFI8_IGNLU</name>
<evidence type="ECO:0000313" key="3">
    <source>
        <dbReference type="Proteomes" id="UP000801492"/>
    </source>
</evidence>